<protein>
    <submittedName>
        <fullName evidence="1">Uncharacterized protein</fullName>
    </submittedName>
</protein>
<evidence type="ECO:0000313" key="2">
    <source>
        <dbReference type="Proteomes" id="UP001055811"/>
    </source>
</evidence>
<organism evidence="1 2">
    <name type="scientific">Cichorium intybus</name>
    <name type="common">Chicory</name>
    <dbReference type="NCBI Taxonomy" id="13427"/>
    <lineage>
        <taxon>Eukaryota</taxon>
        <taxon>Viridiplantae</taxon>
        <taxon>Streptophyta</taxon>
        <taxon>Embryophyta</taxon>
        <taxon>Tracheophyta</taxon>
        <taxon>Spermatophyta</taxon>
        <taxon>Magnoliopsida</taxon>
        <taxon>eudicotyledons</taxon>
        <taxon>Gunneridae</taxon>
        <taxon>Pentapetalae</taxon>
        <taxon>asterids</taxon>
        <taxon>campanulids</taxon>
        <taxon>Asterales</taxon>
        <taxon>Asteraceae</taxon>
        <taxon>Cichorioideae</taxon>
        <taxon>Cichorieae</taxon>
        <taxon>Cichoriinae</taxon>
        <taxon>Cichorium</taxon>
    </lineage>
</organism>
<keyword evidence="2" id="KW-1185">Reference proteome</keyword>
<reference evidence="2" key="1">
    <citation type="journal article" date="2022" name="Mol. Ecol. Resour.">
        <title>The genomes of chicory, endive, great burdock and yacon provide insights into Asteraceae palaeo-polyploidization history and plant inulin production.</title>
        <authorList>
            <person name="Fan W."/>
            <person name="Wang S."/>
            <person name="Wang H."/>
            <person name="Wang A."/>
            <person name="Jiang F."/>
            <person name="Liu H."/>
            <person name="Zhao H."/>
            <person name="Xu D."/>
            <person name="Zhang Y."/>
        </authorList>
    </citation>
    <scope>NUCLEOTIDE SEQUENCE [LARGE SCALE GENOMIC DNA]</scope>
    <source>
        <strain evidence="2">cv. Punajuju</strain>
    </source>
</reference>
<accession>A0ACB9HBD9</accession>
<name>A0ACB9HBD9_CICIN</name>
<proteinExistence type="predicted"/>
<dbReference type="EMBL" id="CM042009">
    <property type="protein sequence ID" value="KAI3792763.1"/>
    <property type="molecule type" value="Genomic_DNA"/>
</dbReference>
<evidence type="ECO:0000313" key="1">
    <source>
        <dbReference type="EMBL" id="KAI3792763.1"/>
    </source>
</evidence>
<reference evidence="1 2" key="2">
    <citation type="journal article" date="2022" name="Mol. Ecol. Resour.">
        <title>The genomes of chicory, endive, great burdock and yacon provide insights into Asteraceae paleo-polyploidization history and plant inulin production.</title>
        <authorList>
            <person name="Fan W."/>
            <person name="Wang S."/>
            <person name="Wang H."/>
            <person name="Wang A."/>
            <person name="Jiang F."/>
            <person name="Liu H."/>
            <person name="Zhao H."/>
            <person name="Xu D."/>
            <person name="Zhang Y."/>
        </authorList>
    </citation>
    <scope>NUCLEOTIDE SEQUENCE [LARGE SCALE GENOMIC DNA]</scope>
    <source>
        <strain evidence="2">cv. Punajuju</strain>
        <tissue evidence="1">Leaves</tissue>
    </source>
</reference>
<dbReference type="Proteomes" id="UP001055811">
    <property type="component" value="Linkage Group LG01"/>
</dbReference>
<comment type="caution">
    <text evidence="1">The sequence shown here is derived from an EMBL/GenBank/DDBJ whole genome shotgun (WGS) entry which is preliminary data.</text>
</comment>
<gene>
    <name evidence="1" type="ORF">L2E82_06653</name>
</gene>
<sequence>MVFDFEVDQQLVVILLSVVTALALAVTRCWRNVFLSFFISTLVVCLYAILRTPDDADDMESPYGELLSVEKRKRAKVGPLPGVTQDIAGFKVKFSKSCEKINLLDIAQRPIVYVLDTPGVVVPTIPHIETGLKLALTGVAREVQSVLYSTLSEFKGDLEDENQLEILIEEQFLNLDDVTVENLEKVFGLVSDIDTLNGFESVKAVHLDPVPFDMERDHLNLTFKKKRPQLLKYCCIIDNMYKNINK</sequence>